<dbReference type="EMBL" id="CP112998">
    <property type="protein sequence ID" value="WAC14946.1"/>
    <property type="molecule type" value="Genomic_DNA"/>
</dbReference>
<dbReference type="PANTHER" id="PTHR43133">
    <property type="entry name" value="RNA POLYMERASE ECF-TYPE SIGMA FACTO"/>
    <property type="match status" value="1"/>
</dbReference>
<evidence type="ECO:0000313" key="8">
    <source>
        <dbReference type="Proteomes" id="UP001164653"/>
    </source>
</evidence>
<organism evidence="7 8">
    <name type="scientific">Dyadobacter pollutisoli</name>
    <dbReference type="NCBI Taxonomy" id="2910158"/>
    <lineage>
        <taxon>Bacteria</taxon>
        <taxon>Pseudomonadati</taxon>
        <taxon>Bacteroidota</taxon>
        <taxon>Cytophagia</taxon>
        <taxon>Cytophagales</taxon>
        <taxon>Spirosomataceae</taxon>
        <taxon>Dyadobacter</taxon>
    </lineage>
</organism>
<keyword evidence="3" id="KW-0731">Sigma factor</keyword>
<feature type="domain" description="RNA polymerase sigma factor 70 region 4 type 2" evidence="6">
    <location>
        <begin position="123"/>
        <end position="172"/>
    </location>
</feature>
<dbReference type="GO" id="GO:0003677">
    <property type="term" value="F:DNA binding"/>
    <property type="evidence" value="ECO:0007669"/>
    <property type="project" value="InterPro"/>
</dbReference>
<name>A0A9E8NH88_9BACT</name>
<evidence type="ECO:0000256" key="1">
    <source>
        <dbReference type="ARBA" id="ARBA00010641"/>
    </source>
</evidence>
<dbReference type="InterPro" id="IPR013249">
    <property type="entry name" value="RNA_pol_sigma70_r4_t2"/>
</dbReference>
<dbReference type="RefSeq" id="WP_244820313.1">
    <property type="nucleotide sequence ID" value="NZ_CP112998.1"/>
</dbReference>
<sequence length="194" mass="23007">MSYLTVYDEREVILKIVGGDERAFRSFFNQYHQLLATHIFRITKSRELTEEVVQDVFLKIWSKRECLLEINDFRSYLSAASRNQALSALKKLAEERAMILDINWTTIEDEIEGDNEVSEHPQWIDEAIDQLPNQQRTVYLLSRHENLKYHEIASRLNISRETVKTYLQLASKSITKYLQRKLFGGFLWIILLFF</sequence>
<dbReference type="Pfam" id="PF04542">
    <property type="entry name" value="Sigma70_r2"/>
    <property type="match status" value="1"/>
</dbReference>
<dbReference type="KEGG" id="dpf:ON006_13470"/>
<keyword evidence="2" id="KW-0805">Transcription regulation</keyword>
<dbReference type="SUPFAM" id="SSF88946">
    <property type="entry name" value="Sigma2 domain of RNA polymerase sigma factors"/>
    <property type="match status" value="1"/>
</dbReference>
<dbReference type="InterPro" id="IPR039425">
    <property type="entry name" value="RNA_pol_sigma-70-like"/>
</dbReference>
<dbReference type="Pfam" id="PF08281">
    <property type="entry name" value="Sigma70_r4_2"/>
    <property type="match status" value="1"/>
</dbReference>
<dbReference type="CDD" id="cd06171">
    <property type="entry name" value="Sigma70_r4"/>
    <property type="match status" value="1"/>
</dbReference>
<dbReference type="AlphaFoldDB" id="A0A9E8NH88"/>
<evidence type="ECO:0000259" key="5">
    <source>
        <dbReference type="Pfam" id="PF04542"/>
    </source>
</evidence>
<evidence type="ECO:0000256" key="2">
    <source>
        <dbReference type="ARBA" id="ARBA00023015"/>
    </source>
</evidence>
<dbReference type="InterPro" id="IPR013324">
    <property type="entry name" value="RNA_pol_sigma_r3/r4-like"/>
</dbReference>
<dbReference type="GO" id="GO:0006352">
    <property type="term" value="P:DNA-templated transcription initiation"/>
    <property type="evidence" value="ECO:0007669"/>
    <property type="project" value="InterPro"/>
</dbReference>
<dbReference type="Gene3D" id="1.10.1740.10">
    <property type="match status" value="1"/>
</dbReference>
<proteinExistence type="inferred from homology"/>
<gene>
    <name evidence="7" type="ORF">ON006_13470</name>
</gene>
<feature type="domain" description="RNA polymerase sigma-70 region 2" evidence="5">
    <location>
        <begin position="28"/>
        <end position="92"/>
    </location>
</feature>
<dbReference type="PANTHER" id="PTHR43133:SF46">
    <property type="entry name" value="RNA POLYMERASE SIGMA-70 FACTOR ECF SUBFAMILY"/>
    <property type="match status" value="1"/>
</dbReference>
<accession>A0A9E8NH88</accession>
<dbReference type="InterPro" id="IPR007627">
    <property type="entry name" value="RNA_pol_sigma70_r2"/>
</dbReference>
<keyword evidence="4" id="KW-0804">Transcription</keyword>
<dbReference type="NCBIfam" id="TIGR02937">
    <property type="entry name" value="sigma70-ECF"/>
    <property type="match status" value="1"/>
</dbReference>
<protein>
    <submittedName>
        <fullName evidence="7">RNA polymerase sigma factor</fullName>
    </submittedName>
</protein>
<keyword evidence="8" id="KW-1185">Reference proteome</keyword>
<dbReference type="InterPro" id="IPR036388">
    <property type="entry name" value="WH-like_DNA-bd_sf"/>
</dbReference>
<dbReference type="Proteomes" id="UP001164653">
    <property type="component" value="Chromosome"/>
</dbReference>
<dbReference type="InterPro" id="IPR013325">
    <property type="entry name" value="RNA_pol_sigma_r2"/>
</dbReference>
<dbReference type="SUPFAM" id="SSF88659">
    <property type="entry name" value="Sigma3 and sigma4 domains of RNA polymerase sigma factors"/>
    <property type="match status" value="1"/>
</dbReference>
<evidence type="ECO:0000256" key="4">
    <source>
        <dbReference type="ARBA" id="ARBA00023163"/>
    </source>
</evidence>
<comment type="similarity">
    <text evidence="1">Belongs to the sigma-70 factor family. ECF subfamily.</text>
</comment>
<evidence type="ECO:0000256" key="3">
    <source>
        <dbReference type="ARBA" id="ARBA00023082"/>
    </source>
</evidence>
<reference evidence="7" key="1">
    <citation type="submission" date="2022-11" db="EMBL/GenBank/DDBJ databases">
        <title>Dyadobacter pollutisoli sp. nov., isolated from plastic dumped soil.</title>
        <authorList>
            <person name="Kim J.M."/>
            <person name="Kim K.R."/>
            <person name="Lee J.K."/>
            <person name="Hao L."/>
            <person name="Jeon C.O."/>
        </authorList>
    </citation>
    <scope>NUCLEOTIDE SEQUENCE</scope>
    <source>
        <strain evidence="7">U1</strain>
    </source>
</reference>
<dbReference type="InterPro" id="IPR014284">
    <property type="entry name" value="RNA_pol_sigma-70_dom"/>
</dbReference>
<evidence type="ECO:0000313" key="7">
    <source>
        <dbReference type="EMBL" id="WAC14946.1"/>
    </source>
</evidence>
<evidence type="ECO:0000259" key="6">
    <source>
        <dbReference type="Pfam" id="PF08281"/>
    </source>
</evidence>
<dbReference type="Gene3D" id="1.10.10.10">
    <property type="entry name" value="Winged helix-like DNA-binding domain superfamily/Winged helix DNA-binding domain"/>
    <property type="match status" value="1"/>
</dbReference>
<dbReference type="GO" id="GO:0016987">
    <property type="term" value="F:sigma factor activity"/>
    <property type="evidence" value="ECO:0007669"/>
    <property type="project" value="UniProtKB-KW"/>
</dbReference>